<dbReference type="InterPro" id="IPR012373">
    <property type="entry name" value="Ferrdict_sens_TM"/>
</dbReference>
<protein>
    <submittedName>
        <fullName evidence="2">DUF4880 domain-containing protein</fullName>
    </submittedName>
</protein>
<dbReference type="RefSeq" id="WP_179544716.1">
    <property type="nucleotide sequence ID" value="NZ_CP060009.1"/>
</dbReference>
<dbReference type="Proteomes" id="UP000515254">
    <property type="component" value="Chromosome"/>
</dbReference>
<feature type="domain" description="FecR N-terminal" evidence="1">
    <location>
        <begin position="12"/>
        <end position="54"/>
    </location>
</feature>
<dbReference type="PANTHER" id="PTHR30273">
    <property type="entry name" value="PERIPLASMIC SIGNAL SENSOR AND SIGMA FACTOR ACTIVATOR FECR-RELATED"/>
    <property type="match status" value="1"/>
</dbReference>
<dbReference type="InterPro" id="IPR032623">
    <property type="entry name" value="FecR_N"/>
</dbReference>
<dbReference type="PANTHER" id="PTHR30273:SF2">
    <property type="entry name" value="PROTEIN FECR"/>
    <property type="match status" value="1"/>
</dbReference>
<dbReference type="EMBL" id="CP060009">
    <property type="protein sequence ID" value="QNG98994.1"/>
    <property type="molecule type" value="Genomic_DNA"/>
</dbReference>
<gene>
    <name evidence="2" type="ORF">HNQ25_11690</name>
</gene>
<reference evidence="2 3" key="1">
    <citation type="journal article" date="2020" name="Microbiol. Resour. Announc.">
        <title>Complete genome sequences of four natural Pseudomonas isolates that catabolize a wide range of aromatic compounds relevant to lignin valorization.</title>
        <authorList>
            <person name="Hatmaker E.A."/>
            <person name="Presley G."/>
            <person name="Cannon O."/>
            <person name="Guss A.M."/>
            <person name="Elkins J.G."/>
        </authorList>
    </citation>
    <scope>NUCLEOTIDE SEQUENCE [LARGE SCALE GENOMIC DNA]</scope>
    <source>
        <strain evidence="2 3">B10D7D</strain>
    </source>
</reference>
<keyword evidence="3" id="KW-1185">Reference proteome</keyword>
<accession>A0ABX6SE50</accession>
<dbReference type="Pfam" id="PF16220">
    <property type="entry name" value="DUF4880"/>
    <property type="match status" value="1"/>
</dbReference>
<dbReference type="Gene3D" id="2.60.120.1440">
    <property type="match status" value="1"/>
</dbReference>
<sequence>MAARQPSESIVRAAIEWQMRLRAEPASAELQRQLHDWLAQDEQHDQVWQRLQQMAGLFQLNPLGDAAQAIPLLQRAEADLSRRRMLKLLGLTAGSSTLLAAASVPVWRADFATATGETRRFELPGDVEVLLNTGSAIDFHGQKLSLRSGEALVEGEHWQLRCAFAECVGHRARMSVREYDNRSEIRVEQGEVQVRVAAGHHQLQAGEGLAVSARGMIPLGRSALDPFAWTRGLLVVNDIRLADFLAEAGRYRHGWLGCDPAVADLRLSGVFRLAEPELMLRNITHLLPVALVERTRWWVRVVPVA</sequence>
<evidence type="ECO:0000259" key="1">
    <source>
        <dbReference type="Pfam" id="PF16220"/>
    </source>
</evidence>
<evidence type="ECO:0000313" key="2">
    <source>
        <dbReference type="EMBL" id="QNG98994.1"/>
    </source>
</evidence>
<organism evidence="2 3">
    <name type="scientific">Pseudomonas sediminis</name>
    <dbReference type="NCBI Taxonomy" id="1691904"/>
    <lineage>
        <taxon>Bacteria</taxon>
        <taxon>Pseudomonadati</taxon>
        <taxon>Pseudomonadota</taxon>
        <taxon>Gammaproteobacteria</taxon>
        <taxon>Pseudomonadales</taxon>
        <taxon>Pseudomonadaceae</taxon>
        <taxon>Pseudomonas</taxon>
    </lineage>
</organism>
<proteinExistence type="predicted"/>
<name>A0ABX6SE50_9PSED</name>
<dbReference type="PIRSF" id="PIRSF018266">
    <property type="entry name" value="FecR"/>
    <property type="match status" value="1"/>
</dbReference>
<evidence type="ECO:0000313" key="3">
    <source>
        <dbReference type="Proteomes" id="UP000515254"/>
    </source>
</evidence>